<proteinExistence type="predicted"/>
<comment type="caution">
    <text evidence="2">The sequence shown here is derived from an EMBL/GenBank/DDBJ whole genome shotgun (WGS) entry which is preliminary data.</text>
</comment>
<dbReference type="RefSeq" id="WP_167700632.1">
    <property type="nucleotide sequence ID" value="NZ_CP118174.1"/>
</dbReference>
<dbReference type="EMBL" id="JAATLJ010000001">
    <property type="protein sequence ID" value="NIZ41052.1"/>
    <property type="molecule type" value="Genomic_DNA"/>
</dbReference>
<dbReference type="Proteomes" id="UP000711995">
    <property type="component" value="Unassembled WGS sequence"/>
</dbReference>
<feature type="coiled-coil region" evidence="1">
    <location>
        <begin position="51"/>
        <end position="109"/>
    </location>
</feature>
<keyword evidence="1" id="KW-0175">Coiled coil</keyword>
<organism evidence="2 3">
    <name type="scientific">Entomospira entomophila</name>
    <dbReference type="NCBI Taxonomy" id="2719988"/>
    <lineage>
        <taxon>Bacteria</taxon>
        <taxon>Pseudomonadati</taxon>
        <taxon>Spirochaetota</taxon>
        <taxon>Spirochaetia</taxon>
        <taxon>Spirochaetales</taxon>
        <taxon>Spirochaetaceae</taxon>
        <taxon>Entomospira</taxon>
    </lineage>
</organism>
<name>A0A968G9K5_9SPIO</name>
<evidence type="ECO:0000313" key="2">
    <source>
        <dbReference type="EMBL" id="NIZ41052.1"/>
    </source>
</evidence>
<evidence type="ECO:0000256" key="1">
    <source>
        <dbReference type="SAM" id="Coils"/>
    </source>
</evidence>
<dbReference type="AlphaFoldDB" id="A0A968G9K5"/>
<accession>A0A968G9K5</accession>
<gene>
    <name evidence="2" type="ORF">HCT14_06000</name>
</gene>
<keyword evidence="3" id="KW-1185">Reference proteome</keyword>
<protein>
    <submittedName>
        <fullName evidence="2">Uncharacterized protein</fullName>
    </submittedName>
</protein>
<reference evidence="2 3" key="1">
    <citation type="submission" date="2020-03" db="EMBL/GenBank/DDBJ databases">
        <title>Spirochaetal bacteria isolated from arthropods constitute a novel genus Entomospira genus novum within the order Spirochaetales.</title>
        <authorList>
            <person name="Grana-Miraglia L."/>
            <person name="Sikutova S."/>
            <person name="Fingerle V."/>
            <person name="Sing A."/>
            <person name="Castillo-Ramirez S."/>
            <person name="Margos G."/>
            <person name="Rudolf I."/>
        </authorList>
    </citation>
    <scope>NUCLEOTIDE SEQUENCE [LARGE SCALE GENOMIC DNA]</scope>
    <source>
        <strain evidence="2 3">BR193</strain>
    </source>
</reference>
<evidence type="ECO:0000313" key="3">
    <source>
        <dbReference type="Proteomes" id="UP000711995"/>
    </source>
</evidence>
<sequence>MRRLEIFITVMILLLVILMNVLHSQNNRELANLENDPDNPANIMALKLIRIATLEELMIENEETIRALERIENRTPGQQERLDKARERLAERQDEHARLKEQARVLESVMSEAQ</sequence>